<proteinExistence type="predicted"/>
<keyword evidence="3" id="KW-1185">Reference proteome</keyword>
<dbReference type="AlphaFoldDB" id="E3I327"/>
<reference evidence="3" key="1">
    <citation type="journal article" date="2011" name="J. Bacteriol.">
        <title>Genome sequences of eight morphologically diverse alphaproteobacteria.</title>
        <authorList>
            <consortium name="US DOE Joint Genome Institute"/>
            <person name="Brown P.J."/>
            <person name="Kysela D.T."/>
            <person name="Buechlein A."/>
            <person name="Hemmerich C."/>
            <person name="Brun Y.V."/>
        </authorList>
    </citation>
    <scope>NUCLEOTIDE SEQUENCE [LARGE SCALE GENOMIC DNA]</scope>
    <source>
        <strain evidence="3">ATCC 17100 / ATH 3.1.1 / DSM 162 / LMG 4299</strain>
    </source>
</reference>
<dbReference type="HOGENOM" id="CLU_086359_0_0_5"/>
<feature type="compositionally biased region" description="Basic residues" evidence="1">
    <location>
        <begin position="175"/>
        <end position="184"/>
    </location>
</feature>
<dbReference type="Proteomes" id="UP000001399">
    <property type="component" value="Chromosome"/>
</dbReference>
<organism evidence="2 3">
    <name type="scientific">Rhodomicrobium vannielii (strain ATCC 17100 / DSM 162 / LMG 4299 / NCIMB 10020 / ATH 3.1.1)</name>
    <dbReference type="NCBI Taxonomy" id="648757"/>
    <lineage>
        <taxon>Bacteria</taxon>
        <taxon>Pseudomonadati</taxon>
        <taxon>Pseudomonadota</taxon>
        <taxon>Alphaproteobacteria</taxon>
        <taxon>Hyphomicrobiales</taxon>
        <taxon>Hyphomicrobiaceae</taxon>
        <taxon>Rhodomicrobium</taxon>
    </lineage>
</organism>
<feature type="region of interest" description="Disordered" evidence="1">
    <location>
        <begin position="247"/>
        <end position="281"/>
    </location>
</feature>
<gene>
    <name evidence="2" type="ordered locus">Rvan_1047</name>
</gene>
<accession>E3I327</accession>
<protein>
    <submittedName>
        <fullName evidence="2">Uncharacterized protein</fullName>
    </submittedName>
</protein>
<evidence type="ECO:0000256" key="1">
    <source>
        <dbReference type="SAM" id="MobiDB-lite"/>
    </source>
</evidence>
<name>E3I327_RHOVT</name>
<evidence type="ECO:0000313" key="2">
    <source>
        <dbReference type="EMBL" id="ADP70321.1"/>
    </source>
</evidence>
<feature type="region of interest" description="Disordered" evidence="1">
    <location>
        <begin position="175"/>
        <end position="194"/>
    </location>
</feature>
<sequence>MTQTCCSLQPSKRCVCVARASGPRRALGLVSRENRAISPFWKCLGQGGRDAERHAASSNLPFTIINGAIKDQLSSRPHLNAEDFRGEVCAMRPRKGRNQLIPVKRSAGGRLRIRSREGGDGRRMDPFEFVRRAGFWYVAWWLDAGSFPGLAAHRGLVPCRSNREGIHADRLKPQQFRHRPKRRSQVQANAAQWQGPDRFSRGYSDFQCMKGDCRLLSARNAAGFCRGLTRDAITRRLYTCDRRRLSRAGGRNSPFGSRNSAYHAGNPKTRYEARSQLPDTL</sequence>
<dbReference type="KEGG" id="rva:Rvan_1047"/>
<evidence type="ECO:0000313" key="3">
    <source>
        <dbReference type="Proteomes" id="UP000001399"/>
    </source>
</evidence>
<dbReference type="EMBL" id="CP002292">
    <property type="protein sequence ID" value="ADP70321.1"/>
    <property type="molecule type" value="Genomic_DNA"/>
</dbReference>